<dbReference type="InterPro" id="IPR009092">
    <property type="entry name" value="Telokin-like_Tlp20_baculovir"/>
</dbReference>
<feature type="region of interest" description="Disordered" evidence="1">
    <location>
        <begin position="111"/>
        <end position="152"/>
    </location>
</feature>
<dbReference type="Pfam" id="PF06088">
    <property type="entry name" value="TLP-20"/>
    <property type="match status" value="1"/>
</dbReference>
<name>A0A2Z6C5K2_NPVAP</name>
<dbReference type="InterPro" id="IPR036731">
    <property type="entry name" value="Tlp20_sf"/>
</dbReference>
<evidence type="ECO:0000313" key="2">
    <source>
        <dbReference type="EMBL" id="AWD33591.1"/>
    </source>
</evidence>
<dbReference type="SUPFAM" id="SSF51289">
    <property type="entry name" value="Tlp20, baculovirus telokin-like protein"/>
    <property type="match status" value="1"/>
</dbReference>
<organism evidence="4">
    <name type="scientific">Antheraea proylei nucleopolyhedrovirus</name>
    <dbReference type="NCBI Taxonomy" id="2126611"/>
    <lineage>
        <taxon>Viruses</taxon>
        <taxon>Viruses incertae sedis</taxon>
        <taxon>Naldaviricetes</taxon>
        <taxon>Lefavirales</taxon>
        <taxon>Baculoviridae</taxon>
        <taxon>Alphabaculovirus</taxon>
        <taxon>Alphabaculovirus anpernyi</taxon>
    </lineage>
</organism>
<evidence type="ECO:0000313" key="3">
    <source>
        <dbReference type="EMBL" id="AYW35418.1"/>
    </source>
</evidence>
<dbReference type="EMBL" id="KY979487">
    <property type="protein sequence ID" value="AWD33591.1"/>
    <property type="molecule type" value="Genomic_DNA"/>
</dbReference>
<accession>A0A2Z6C5K2</accession>
<dbReference type="EMBL" id="MH797002">
    <property type="protein sequence ID" value="AYW35418.1"/>
    <property type="molecule type" value="Genomic_DNA"/>
</dbReference>
<gene>
    <name evidence="4" type="primary">tlp</name>
</gene>
<reference evidence="3" key="3">
    <citation type="submission" date="2018-08" db="EMBL/GenBank/DDBJ databases">
        <title>Genetic characterization of an alphabaculovirus causing tiger band disease in the oak tasar silkworm, Antheraea proylei.</title>
        <authorList>
            <person name="Tourangbam S."/>
            <person name="Malcolm F.J."/>
            <person name="Luikham R."/>
            <person name="Kshetrimayum M."/>
            <person name="Yumnam R."/>
            <person name="Rajkumari L."/>
        </authorList>
    </citation>
    <scope>NUCLEOTIDE SEQUENCE</scope>
    <source>
        <strain evidence="3">TkhulenIBD</strain>
    </source>
</reference>
<proteinExistence type="predicted"/>
<dbReference type="EMBL" id="LC375539">
    <property type="protein sequence ID" value="BBD50833.1"/>
    <property type="molecule type" value="Genomic_DNA"/>
</dbReference>
<evidence type="ECO:0000313" key="4">
    <source>
        <dbReference type="EMBL" id="BBD50833.1"/>
    </source>
</evidence>
<evidence type="ECO:0000256" key="1">
    <source>
        <dbReference type="SAM" id="MobiDB-lite"/>
    </source>
</evidence>
<reference evidence="4" key="2">
    <citation type="submission" date="2018-03" db="EMBL/GenBank/DDBJ databases">
        <title>Whole genome comparison of nucleopolyhedroviruses isolated from saturniine wild silkworms in Asian countries.</title>
        <authorList>
            <person name="Sasaki K."/>
            <person name="Kajiura Z."/>
            <person name="Ponnuvel K.M."/>
            <person name="Kobayashi J."/>
        </authorList>
    </citation>
    <scope>NUCLEOTIDE SEQUENCE</scope>
    <source>
        <strain evidence="4">Manipur</strain>
    </source>
</reference>
<dbReference type="Gene3D" id="2.70.40.20">
    <property type="entry name" value="Baculovirus telokin-like protein 20"/>
    <property type="match status" value="1"/>
</dbReference>
<protein>
    <submittedName>
        <fullName evidence="3">Telokin-like p20</fullName>
    </submittedName>
    <submittedName>
        <fullName evidence="4">Telokin-like protein-20</fullName>
    </submittedName>
</protein>
<sequence>MASTNSTTSDIVVKARAVSASDGQTVLEFVAENEHRLMRGAHDVRIVPSAELEALHDSPHSVITCGDYTVEFNLSSRDLRAGQAMLFVKRDDASVAGAVFRLRLWNSKKFADAPAPHHGPAEESADTECAGSELGDAPPSPKKQKLDEREQD</sequence>
<reference evidence="2" key="1">
    <citation type="submission" date="2017-04" db="EMBL/GenBank/DDBJ databases">
        <title>The complete genome of tiger band disease causing alphabaculovirus from temperate tasar silkworm, Antheraea proylie J (Lepidoptera: Saturniidae).</title>
        <authorList>
            <person name="Shantibala T."/>
            <person name="Fraser M.J."/>
            <person name="Reeta L."/>
            <person name="Rajlakshmi Y."/>
            <person name="Miranda K."/>
            <person name="Lokeshwari R.K."/>
        </authorList>
    </citation>
    <scope>NUCLEOTIDE SEQUENCE</scope>
    <source>
        <strain evidence="2">Manipur</strain>
    </source>
</reference>